<feature type="transmembrane region" description="Helical" evidence="2">
    <location>
        <begin position="106"/>
        <end position="129"/>
    </location>
</feature>
<evidence type="ECO:0000313" key="4">
    <source>
        <dbReference type="Proteomes" id="UP001164706"/>
    </source>
</evidence>
<accession>A0A9E8MMW2</accession>
<evidence type="ECO:0000313" key="3">
    <source>
        <dbReference type="EMBL" id="WAB82603.1"/>
    </source>
</evidence>
<evidence type="ECO:0000256" key="2">
    <source>
        <dbReference type="SAM" id="Phobius"/>
    </source>
</evidence>
<dbReference type="Proteomes" id="UP001164706">
    <property type="component" value="Chromosome"/>
</dbReference>
<name>A0A9E8MMW2_9MICO</name>
<organism evidence="3 4">
    <name type="scientific">Microcella daejeonensis</name>
    <dbReference type="NCBI Taxonomy" id="2994971"/>
    <lineage>
        <taxon>Bacteria</taxon>
        <taxon>Bacillati</taxon>
        <taxon>Actinomycetota</taxon>
        <taxon>Actinomycetes</taxon>
        <taxon>Micrococcales</taxon>
        <taxon>Microbacteriaceae</taxon>
        <taxon>Microcella</taxon>
    </lineage>
</organism>
<dbReference type="RefSeq" id="WP_267782758.1">
    <property type="nucleotide sequence ID" value="NZ_CP113089.1"/>
</dbReference>
<feature type="transmembrane region" description="Helical" evidence="2">
    <location>
        <begin position="141"/>
        <end position="167"/>
    </location>
</feature>
<sequence>MAEDRPGALDPRFPEVFQRAGASTPSLRAPGVPPMSSGGGAGRAELADRRDRGARPVLDAGVATPGAGAGAAGARADSRGIDAGSGRTERVYEIVAAGNPWLRGMWVLGMVVVVAGIAAQWAAQTLFMAMSTEAVAQPDYVIPQVLFSLSGPFITAGSIALVAAASLRMAAWRPRARREVDAD</sequence>
<keyword evidence="2" id="KW-1133">Transmembrane helix</keyword>
<reference evidence="3" key="1">
    <citation type="submission" date="2022-11" db="EMBL/GenBank/DDBJ databases">
        <title>Description of Microcella daejonensis nov. sp, isolated from riverside soil.</title>
        <authorList>
            <person name="Molina K.M."/>
            <person name="Kim S.B."/>
        </authorList>
    </citation>
    <scope>NUCLEOTIDE SEQUENCE</scope>
    <source>
        <strain evidence="3">MMS21-STM12</strain>
    </source>
</reference>
<gene>
    <name evidence="3" type="ORF">OVN18_06285</name>
</gene>
<dbReference type="AlphaFoldDB" id="A0A9E8MMW2"/>
<keyword evidence="2" id="KW-0472">Membrane</keyword>
<keyword evidence="2" id="KW-0812">Transmembrane</keyword>
<feature type="compositionally biased region" description="Basic and acidic residues" evidence="1">
    <location>
        <begin position="45"/>
        <end position="54"/>
    </location>
</feature>
<feature type="region of interest" description="Disordered" evidence="1">
    <location>
        <begin position="1"/>
        <end position="82"/>
    </location>
</feature>
<evidence type="ECO:0000256" key="1">
    <source>
        <dbReference type="SAM" id="MobiDB-lite"/>
    </source>
</evidence>
<proteinExistence type="predicted"/>
<keyword evidence="4" id="KW-1185">Reference proteome</keyword>
<dbReference type="EMBL" id="CP113089">
    <property type="protein sequence ID" value="WAB82603.1"/>
    <property type="molecule type" value="Genomic_DNA"/>
</dbReference>
<protein>
    <submittedName>
        <fullName evidence="3">Uncharacterized protein</fullName>
    </submittedName>
</protein>
<dbReference type="KEGG" id="mdb:OVN18_06285"/>